<dbReference type="OrthoDB" id="1928104at2759"/>
<dbReference type="PANTHER" id="PTHR47872:SF3">
    <property type="entry name" value="NUCLEAR RNA EXPORT FACTOR SDE5 ISOFORM X1"/>
    <property type="match status" value="1"/>
</dbReference>
<dbReference type="Proteomes" id="UP000087766">
    <property type="component" value="Chromosome 10"/>
</dbReference>
<dbReference type="AlphaFoldDB" id="A0A1S3VLR5"/>
<evidence type="ECO:0000313" key="4">
    <source>
        <dbReference type="RefSeq" id="XP_014519156.1"/>
    </source>
</evidence>
<dbReference type="PANTHER" id="PTHR47872">
    <property type="entry name" value="NUCLEAR RNA EXPORT FACTOR SDE5-RELATED"/>
    <property type="match status" value="1"/>
</dbReference>
<evidence type="ECO:0000313" key="5">
    <source>
        <dbReference type="RefSeq" id="XP_014519157.1"/>
    </source>
</evidence>
<evidence type="ECO:0000259" key="2">
    <source>
        <dbReference type="SMART" id="SM01162"/>
    </source>
</evidence>
<reference evidence="3" key="1">
    <citation type="journal article" date="2014" name="Nat. Commun.">
        <title>Genome sequence of mungbean and insights into evolution within Vigna species.</title>
        <authorList>
            <person name="Kang Y.J."/>
            <person name="Kim S.K."/>
            <person name="Kim M.Y."/>
            <person name="Lestari P."/>
            <person name="Kim K.H."/>
            <person name="Ha B.K."/>
            <person name="Jun T.H."/>
            <person name="Hwang W.J."/>
            <person name="Lee T."/>
            <person name="Lee J."/>
            <person name="Shim S."/>
            <person name="Yoon M.Y."/>
            <person name="Jang Y.E."/>
            <person name="Han K.S."/>
            <person name="Taeprayoon P."/>
            <person name="Yoon N."/>
            <person name="Somta P."/>
            <person name="Tanya P."/>
            <person name="Kim K.S."/>
            <person name="Gwag J.G."/>
            <person name="Moon J.K."/>
            <person name="Lee Y.H."/>
            <person name="Park B.S."/>
            <person name="Bombarely A."/>
            <person name="Doyle J.J."/>
            <person name="Jackson S.A."/>
            <person name="Schafleitner R."/>
            <person name="Srinives P."/>
            <person name="Varshney R.K."/>
            <person name="Lee S.H."/>
        </authorList>
    </citation>
    <scope>NUCLEOTIDE SEQUENCE [LARGE SCALE GENOMIC DNA]</scope>
    <source>
        <strain evidence="3">cv. VC1973A</strain>
    </source>
</reference>
<feature type="region of interest" description="Disordered" evidence="1">
    <location>
        <begin position="211"/>
        <end position="269"/>
    </location>
</feature>
<feature type="compositionally biased region" description="Polar residues" evidence="1">
    <location>
        <begin position="69"/>
        <end position="89"/>
    </location>
</feature>
<dbReference type="InterPro" id="IPR056254">
    <property type="entry name" value="At5g58720/SDE5-like_UBA-like"/>
</dbReference>
<feature type="region of interest" description="Disordered" evidence="1">
    <location>
        <begin position="56"/>
        <end position="102"/>
    </location>
</feature>
<reference evidence="4 5" key="2">
    <citation type="submission" date="2025-04" db="UniProtKB">
        <authorList>
            <consortium name="RefSeq"/>
        </authorList>
    </citation>
    <scope>IDENTIFICATION</scope>
    <source>
        <tissue evidence="4 5">Leaf</tissue>
    </source>
</reference>
<feature type="domain" description="DUF1771" evidence="2">
    <location>
        <begin position="339"/>
        <end position="404"/>
    </location>
</feature>
<dbReference type="GeneID" id="106776272"/>
<evidence type="ECO:0000256" key="1">
    <source>
        <dbReference type="SAM" id="MobiDB-lite"/>
    </source>
</evidence>
<feature type="compositionally biased region" description="Basic and acidic residues" evidence="1">
    <location>
        <begin position="228"/>
        <end position="242"/>
    </location>
</feature>
<proteinExistence type="predicted"/>
<keyword evidence="3" id="KW-1185">Reference proteome</keyword>
<dbReference type="RefSeq" id="XP_014519157.1">
    <property type="nucleotide sequence ID" value="XM_014663671.2"/>
</dbReference>
<dbReference type="InterPro" id="IPR013899">
    <property type="entry name" value="DUF1771"/>
</dbReference>
<dbReference type="STRING" id="3916.A0A1S3VLR5"/>
<feature type="compositionally biased region" description="Polar residues" evidence="1">
    <location>
        <begin position="253"/>
        <end position="268"/>
    </location>
</feature>
<dbReference type="SMART" id="SM01162">
    <property type="entry name" value="DUF1771"/>
    <property type="match status" value="1"/>
</dbReference>
<protein>
    <submittedName>
        <fullName evidence="4 5">Nuclear RNA export factor SDE5</fullName>
    </submittedName>
</protein>
<dbReference type="RefSeq" id="XP_014519156.1">
    <property type="nucleotide sequence ID" value="XM_014663670.2"/>
</dbReference>
<dbReference type="Pfam" id="PF08590">
    <property type="entry name" value="DUF1771"/>
    <property type="match status" value="1"/>
</dbReference>
<accession>A0A1S3VLR5</accession>
<name>A0A1S3VLR5_VIGRR</name>
<sequence length="503" mass="56413">MEVSGQNIVKCDEEKALKCLLDAFGSAFSLEEIASAYCKASRNADLAGEILFEMQGSSTGSSSTLDSSNADVRTEGSSESSDGYSIENSFQERKTSRTKVRPVSTGTVSSIIGKNYVRPAPSANGSFRTTKPTKLDAKLLPMTGIWREKNKPDVSSSKHDQLHQDMEDFLFKMLGDGFQLDRNMIRLVLDTCGYDIQKSLVKLLDQSNMTSGKRKAVVGDSAGGFTDMKPKSEVPSSERKSQDLNYPRGGKSIGSTKGTELHQQQKQNDLQKEVLSSLFNYQGHSEVEEAPKRIVKDLNMKSKFGRVVFEPPKDFLEELDVDMDFCRPENIDDPEDEEEYKNVRRAVKEYRVAMSEYYRAAVEAFAKGDQIKAEKLLEQGQFFLSKAHEADEESNKIILETSNKEAEEMVLDLRDHGSNEAVKLLKCHLSSLSGIPSFEYLKVMVDANDKNNPKGSRRRLRVLKLLEQESIPWVEGDTAETILIRLANIERKSLSFVKTQHHL</sequence>
<gene>
    <name evidence="4 5" type="primary">LOC106776272</name>
</gene>
<feature type="compositionally biased region" description="Low complexity" evidence="1">
    <location>
        <begin position="56"/>
        <end position="68"/>
    </location>
</feature>
<evidence type="ECO:0000313" key="3">
    <source>
        <dbReference type="Proteomes" id="UP000087766"/>
    </source>
</evidence>
<organism evidence="3 5">
    <name type="scientific">Vigna radiata var. radiata</name>
    <name type="common">Mung bean</name>
    <name type="synonym">Phaseolus aureus</name>
    <dbReference type="NCBI Taxonomy" id="3916"/>
    <lineage>
        <taxon>Eukaryota</taxon>
        <taxon>Viridiplantae</taxon>
        <taxon>Streptophyta</taxon>
        <taxon>Embryophyta</taxon>
        <taxon>Tracheophyta</taxon>
        <taxon>Spermatophyta</taxon>
        <taxon>Magnoliopsida</taxon>
        <taxon>eudicotyledons</taxon>
        <taxon>Gunneridae</taxon>
        <taxon>Pentapetalae</taxon>
        <taxon>rosids</taxon>
        <taxon>fabids</taxon>
        <taxon>Fabales</taxon>
        <taxon>Fabaceae</taxon>
        <taxon>Papilionoideae</taxon>
        <taxon>50 kb inversion clade</taxon>
        <taxon>NPAAA clade</taxon>
        <taxon>indigoferoid/millettioid clade</taxon>
        <taxon>Phaseoleae</taxon>
        <taxon>Vigna</taxon>
    </lineage>
</organism>
<dbReference type="KEGG" id="vra:106776272"/>
<dbReference type="Pfam" id="PF24767">
    <property type="entry name" value="UBA_At5g58720"/>
    <property type="match status" value="1"/>
</dbReference>